<evidence type="ECO:0000256" key="8">
    <source>
        <dbReference type="ARBA" id="ARBA00023242"/>
    </source>
</evidence>
<evidence type="ECO:0000313" key="17">
    <source>
        <dbReference type="Proteomes" id="UP000490939"/>
    </source>
</evidence>
<dbReference type="Pfam" id="PF00583">
    <property type="entry name" value="Acetyltransf_1"/>
    <property type="match status" value="1"/>
</dbReference>
<feature type="region of interest" description="Disordered" evidence="12">
    <location>
        <begin position="1"/>
        <end position="53"/>
    </location>
</feature>
<comment type="subcellular location">
    <subcellularLocation>
        <location evidence="2">Cytoplasm</location>
    </subcellularLocation>
    <subcellularLocation>
        <location evidence="1">Nucleus</location>
    </subcellularLocation>
</comment>
<dbReference type="EMBL" id="WNWR01000511">
    <property type="protein sequence ID" value="KAE9975982.1"/>
    <property type="molecule type" value="Genomic_DNA"/>
</dbReference>
<keyword evidence="6" id="KW-0963">Cytoplasm</keyword>
<accession>A0A8H3YN62</accession>
<dbReference type="GO" id="GO:0010485">
    <property type="term" value="F:histone H4 acetyltransferase activity"/>
    <property type="evidence" value="ECO:0007669"/>
    <property type="project" value="InterPro"/>
</dbReference>
<keyword evidence="7" id="KW-0808">Transferase</keyword>
<dbReference type="PROSITE" id="PS51186">
    <property type="entry name" value="GNAT"/>
    <property type="match status" value="1"/>
</dbReference>
<evidence type="ECO:0000256" key="3">
    <source>
        <dbReference type="ARBA" id="ARBA00008870"/>
    </source>
</evidence>
<dbReference type="Proteomes" id="UP000490939">
    <property type="component" value="Unassembled WGS sequence"/>
</dbReference>
<comment type="catalytic activity">
    <reaction evidence="11">
        <text>N-terminal L-seryl-[histone H4] + acetyl-CoA = N-terminal N(alpha)-acetyl-L-seryl-[histone H4] + CoA + H(+)</text>
        <dbReference type="Rhea" id="RHEA:50596"/>
        <dbReference type="Rhea" id="RHEA-COMP:12740"/>
        <dbReference type="Rhea" id="RHEA-COMP:12743"/>
        <dbReference type="ChEBI" id="CHEBI:15378"/>
        <dbReference type="ChEBI" id="CHEBI:57287"/>
        <dbReference type="ChEBI" id="CHEBI:57288"/>
        <dbReference type="ChEBI" id="CHEBI:64738"/>
        <dbReference type="ChEBI" id="CHEBI:83690"/>
        <dbReference type="EC" id="2.3.1.257"/>
    </reaction>
</comment>
<evidence type="ECO:0000256" key="2">
    <source>
        <dbReference type="ARBA" id="ARBA00004496"/>
    </source>
</evidence>
<dbReference type="CDD" id="cd04301">
    <property type="entry name" value="NAT_SF"/>
    <property type="match status" value="1"/>
</dbReference>
<keyword evidence="9" id="KW-0012">Acyltransferase</keyword>
<protein>
    <recommendedName>
        <fullName evidence="5">N-alpha-acetyltransferase 40</fullName>
        <ecNumber evidence="4">2.3.1.257</ecNumber>
    </recommendedName>
</protein>
<evidence type="ECO:0000256" key="9">
    <source>
        <dbReference type="ARBA" id="ARBA00023315"/>
    </source>
</evidence>
<dbReference type="PANTHER" id="PTHR20531">
    <property type="entry name" value="N-ALPHA-ACETYLTRANSFERASE 40"/>
    <property type="match status" value="1"/>
</dbReference>
<evidence type="ECO:0000313" key="14">
    <source>
        <dbReference type="EMBL" id="KAE9966789.1"/>
    </source>
</evidence>
<evidence type="ECO:0000313" key="15">
    <source>
        <dbReference type="EMBL" id="KAE9975982.1"/>
    </source>
</evidence>
<name>A0A8H3YN62_VENIN</name>
<dbReference type="SUPFAM" id="SSF55729">
    <property type="entry name" value="Acyl-CoA N-acyltransferases (Nat)"/>
    <property type="match status" value="1"/>
</dbReference>
<organism evidence="14 16">
    <name type="scientific">Venturia inaequalis</name>
    <name type="common">Apple scab fungus</name>
    <dbReference type="NCBI Taxonomy" id="5025"/>
    <lineage>
        <taxon>Eukaryota</taxon>
        <taxon>Fungi</taxon>
        <taxon>Dikarya</taxon>
        <taxon>Ascomycota</taxon>
        <taxon>Pezizomycotina</taxon>
        <taxon>Dothideomycetes</taxon>
        <taxon>Pleosporomycetidae</taxon>
        <taxon>Venturiales</taxon>
        <taxon>Venturiaceae</taxon>
        <taxon>Venturia</taxon>
    </lineage>
</organism>
<evidence type="ECO:0000256" key="6">
    <source>
        <dbReference type="ARBA" id="ARBA00022490"/>
    </source>
</evidence>
<evidence type="ECO:0000256" key="4">
    <source>
        <dbReference type="ARBA" id="ARBA00012950"/>
    </source>
</evidence>
<evidence type="ECO:0000256" key="1">
    <source>
        <dbReference type="ARBA" id="ARBA00004123"/>
    </source>
</evidence>
<reference evidence="14 16" key="1">
    <citation type="submission" date="2018-12" db="EMBL/GenBank/DDBJ databases">
        <title>Venturia inaequalis Genome Resource.</title>
        <authorList>
            <person name="Lichtner F.J."/>
        </authorList>
    </citation>
    <scope>NUCLEOTIDE SEQUENCE [LARGE SCALE GENOMIC DNA]</scope>
    <source>
        <strain evidence="14 16">120213</strain>
        <strain evidence="15 17">DMI_063113</strain>
    </source>
</reference>
<comment type="similarity">
    <text evidence="3">Belongs to the acetyltransferase family. NAA40 subfamily.</text>
</comment>
<dbReference type="GO" id="GO:1990189">
    <property type="term" value="F:protein N-terminal-serine acetyltransferase activity"/>
    <property type="evidence" value="ECO:0007669"/>
    <property type="project" value="UniProtKB-EC"/>
</dbReference>
<dbReference type="InterPro" id="IPR039949">
    <property type="entry name" value="NAA40"/>
</dbReference>
<evidence type="ECO:0000256" key="10">
    <source>
        <dbReference type="ARBA" id="ARBA00047821"/>
    </source>
</evidence>
<gene>
    <name evidence="15" type="ORF">EG327_008290</name>
    <name evidence="14" type="ORF">EG328_008617</name>
</gene>
<dbReference type="InterPro" id="IPR000182">
    <property type="entry name" value="GNAT_dom"/>
</dbReference>
<evidence type="ECO:0000313" key="16">
    <source>
        <dbReference type="Proteomes" id="UP000447873"/>
    </source>
</evidence>
<dbReference type="GO" id="GO:0005737">
    <property type="term" value="C:cytoplasm"/>
    <property type="evidence" value="ECO:0007669"/>
    <property type="project" value="UniProtKB-SubCell"/>
</dbReference>
<comment type="catalytic activity">
    <reaction evidence="10">
        <text>N-terminal L-seryl-[histone H2A] + acetyl-CoA = N-terminal N(alpha)-acetyl-L-seryl-[histone H2A] + CoA + H(+)</text>
        <dbReference type="Rhea" id="RHEA:50600"/>
        <dbReference type="Rhea" id="RHEA-COMP:12742"/>
        <dbReference type="Rhea" id="RHEA-COMP:12744"/>
        <dbReference type="ChEBI" id="CHEBI:15378"/>
        <dbReference type="ChEBI" id="CHEBI:57287"/>
        <dbReference type="ChEBI" id="CHEBI:57288"/>
        <dbReference type="ChEBI" id="CHEBI:64738"/>
        <dbReference type="ChEBI" id="CHEBI:83690"/>
        <dbReference type="EC" id="2.3.1.257"/>
    </reaction>
</comment>
<dbReference type="EC" id="2.3.1.257" evidence="4"/>
<dbReference type="GO" id="GO:0005634">
    <property type="term" value="C:nucleus"/>
    <property type="evidence" value="ECO:0007669"/>
    <property type="project" value="UniProtKB-SubCell"/>
</dbReference>
<dbReference type="PANTHER" id="PTHR20531:SF1">
    <property type="entry name" value="N-ALPHA-ACETYLTRANSFERASE 40"/>
    <property type="match status" value="1"/>
</dbReference>
<dbReference type="AlphaFoldDB" id="A0A8H3YN62"/>
<dbReference type="Gene3D" id="3.40.630.30">
    <property type="match status" value="1"/>
</dbReference>
<comment type="caution">
    <text evidence="14">The sequence shown here is derived from an EMBL/GenBank/DDBJ whole genome shotgun (WGS) entry which is preliminary data.</text>
</comment>
<evidence type="ECO:0000256" key="5">
    <source>
        <dbReference type="ARBA" id="ARBA00015043"/>
    </source>
</evidence>
<sequence length="270" mass="30788">MSPLSTLKRRSLRTNDQKPQKRSKLSMSTTSPMSPNPSKPPITLNSPPNPLKSRTRAALNLIYANSLSSTQFTQQYIPTSSQRFTAKDGHSTYACTFKRTQDVTPEEKEACFQIIRETSRRDYEANAEQGWDDERKRGEMGEEGMKFLLVKKEEPNKQDEDSSQILGFTSFTLEMDPDNQIPQLYVYEIHLLPSARSLGLGRHLMSLNEVIARELELEKVMLTVFTCNTKAEGLYRRLGYGVDEQSPKERVMRSGKVVRPKYLILSKALS</sequence>
<feature type="domain" description="N-acetyltransferase" evidence="13">
    <location>
        <begin position="98"/>
        <end position="264"/>
    </location>
</feature>
<evidence type="ECO:0000256" key="7">
    <source>
        <dbReference type="ARBA" id="ARBA00022679"/>
    </source>
</evidence>
<dbReference type="EMBL" id="WNWS01000494">
    <property type="protein sequence ID" value="KAE9966789.1"/>
    <property type="molecule type" value="Genomic_DNA"/>
</dbReference>
<dbReference type="InterPro" id="IPR016181">
    <property type="entry name" value="Acyl_CoA_acyltransferase"/>
</dbReference>
<proteinExistence type="inferred from homology"/>
<keyword evidence="17" id="KW-1185">Reference proteome</keyword>
<dbReference type="Proteomes" id="UP000447873">
    <property type="component" value="Unassembled WGS sequence"/>
</dbReference>
<dbReference type="GO" id="GO:0043998">
    <property type="term" value="F:histone H2A acetyltransferase activity"/>
    <property type="evidence" value="ECO:0007669"/>
    <property type="project" value="InterPro"/>
</dbReference>
<evidence type="ECO:0000259" key="13">
    <source>
        <dbReference type="PROSITE" id="PS51186"/>
    </source>
</evidence>
<evidence type="ECO:0000256" key="12">
    <source>
        <dbReference type="SAM" id="MobiDB-lite"/>
    </source>
</evidence>
<keyword evidence="8" id="KW-0539">Nucleus</keyword>
<evidence type="ECO:0000256" key="11">
    <source>
        <dbReference type="ARBA" id="ARBA00049524"/>
    </source>
</evidence>